<feature type="domain" description="G-protein coupled receptors family 1 profile" evidence="11">
    <location>
        <begin position="17"/>
        <end position="252"/>
    </location>
</feature>
<sequence>MITTLVLLFVFLVGVPGNALVLWVTGVKMKRRVSTVWFCNLALADIICCSLAPLVIINLFASEWPYGSALCKILPFIIILNMFSSVFILVAISIDRCILVVWPVWAQNHRRLRTTWNVCLVVWIVSVALGLPSAIYRKTETVNNVTECVYIEEYRVPITLTRMVFGFLIPLLIILCCYIRLVCKAQNIQFSKAARKTARVSLAIIMAFFITWTPFHVFGTLLLYTQDKVVVALYDPAQSMAYFNSCINPILYAFMGKDVKSKVRRPIRDLIENAFNQS</sequence>
<evidence type="ECO:0000256" key="6">
    <source>
        <dbReference type="ARBA" id="ARBA00023170"/>
    </source>
</evidence>
<evidence type="ECO:0000256" key="4">
    <source>
        <dbReference type="ARBA" id="ARBA00023040"/>
    </source>
</evidence>
<comment type="caution">
    <text evidence="12">The sequence shown here is derived from an EMBL/GenBank/DDBJ whole genome shotgun (WGS) entry which is preliminary data.</text>
</comment>
<evidence type="ECO:0000256" key="9">
    <source>
        <dbReference type="RuleBase" id="RU000688"/>
    </source>
</evidence>
<keyword evidence="6 9" id="KW-0675">Receptor</keyword>
<dbReference type="Proteomes" id="UP001162483">
    <property type="component" value="Unassembled WGS sequence"/>
</dbReference>
<feature type="transmembrane region" description="Helical" evidence="10">
    <location>
        <begin position="73"/>
        <end position="94"/>
    </location>
</feature>
<evidence type="ECO:0000256" key="2">
    <source>
        <dbReference type="ARBA" id="ARBA00022692"/>
    </source>
</evidence>
<dbReference type="EMBL" id="CATNWA010016008">
    <property type="protein sequence ID" value="CAI9588943.1"/>
    <property type="molecule type" value="Genomic_DNA"/>
</dbReference>
<dbReference type="PROSITE" id="PS00237">
    <property type="entry name" value="G_PROTEIN_RECEP_F1_1"/>
    <property type="match status" value="1"/>
</dbReference>
<comment type="similarity">
    <text evidence="8">Belongs to the chemokine-like receptor (CMKLR) family.</text>
</comment>
<proteinExistence type="inferred from homology"/>
<feature type="transmembrane region" description="Helical" evidence="10">
    <location>
        <begin position="236"/>
        <end position="255"/>
    </location>
</feature>
<keyword evidence="7 9" id="KW-0807">Transducer</keyword>
<dbReference type="Pfam" id="PF00001">
    <property type="entry name" value="7tm_1"/>
    <property type="match status" value="1"/>
</dbReference>
<feature type="transmembrane region" description="Helical" evidence="10">
    <location>
        <begin position="6"/>
        <end position="25"/>
    </location>
</feature>
<reference evidence="12" key="1">
    <citation type="submission" date="2023-05" db="EMBL/GenBank/DDBJ databases">
        <authorList>
            <person name="Stuckert A."/>
        </authorList>
    </citation>
    <scope>NUCLEOTIDE SEQUENCE</scope>
</reference>
<comment type="subcellular location">
    <subcellularLocation>
        <location evidence="1">Membrane</location>
        <topology evidence="1">Multi-pass membrane protein</topology>
    </subcellularLocation>
</comment>
<dbReference type="PANTHER" id="PTHR24225:SF28">
    <property type="entry name" value="C3A ANAPHYLATOXIN CHEMOTACTIC RECEPTOR"/>
    <property type="match status" value="1"/>
</dbReference>
<evidence type="ECO:0000256" key="7">
    <source>
        <dbReference type="ARBA" id="ARBA00023224"/>
    </source>
</evidence>
<protein>
    <recommendedName>
        <fullName evidence="11">G-protein coupled receptors family 1 profile domain-containing protein</fullName>
    </recommendedName>
</protein>
<keyword evidence="3 10" id="KW-1133">Transmembrane helix</keyword>
<feature type="transmembrane region" description="Helical" evidence="10">
    <location>
        <begin position="115"/>
        <end position="136"/>
    </location>
</feature>
<feature type="transmembrane region" description="Helical" evidence="10">
    <location>
        <begin position="37"/>
        <end position="61"/>
    </location>
</feature>
<dbReference type="PANTHER" id="PTHR24225">
    <property type="entry name" value="CHEMOTACTIC RECEPTOR"/>
    <property type="match status" value="1"/>
</dbReference>
<feature type="transmembrane region" description="Helical" evidence="10">
    <location>
        <begin position="156"/>
        <end position="179"/>
    </location>
</feature>
<evidence type="ECO:0000256" key="10">
    <source>
        <dbReference type="SAM" id="Phobius"/>
    </source>
</evidence>
<keyword evidence="5 10" id="KW-0472">Membrane</keyword>
<comment type="similarity">
    <text evidence="9">Belongs to the G-protein coupled receptor 1 family.</text>
</comment>
<dbReference type="PRINTS" id="PR00526">
    <property type="entry name" value="FMETLEUPHER"/>
</dbReference>
<dbReference type="SUPFAM" id="SSF81321">
    <property type="entry name" value="Family A G protein-coupled receptor-like"/>
    <property type="match status" value="1"/>
</dbReference>
<evidence type="ECO:0000256" key="8">
    <source>
        <dbReference type="ARBA" id="ARBA00025736"/>
    </source>
</evidence>
<dbReference type="InterPro" id="IPR000826">
    <property type="entry name" value="Formyl_rcpt-rel"/>
</dbReference>
<evidence type="ECO:0000313" key="12">
    <source>
        <dbReference type="EMBL" id="CAI9588943.1"/>
    </source>
</evidence>
<dbReference type="PRINTS" id="PR00237">
    <property type="entry name" value="GPCRRHODOPSN"/>
</dbReference>
<organism evidence="12 13">
    <name type="scientific">Staurois parvus</name>
    <dbReference type="NCBI Taxonomy" id="386267"/>
    <lineage>
        <taxon>Eukaryota</taxon>
        <taxon>Metazoa</taxon>
        <taxon>Chordata</taxon>
        <taxon>Craniata</taxon>
        <taxon>Vertebrata</taxon>
        <taxon>Euteleostomi</taxon>
        <taxon>Amphibia</taxon>
        <taxon>Batrachia</taxon>
        <taxon>Anura</taxon>
        <taxon>Neobatrachia</taxon>
        <taxon>Ranoidea</taxon>
        <taxon>Ranidae</taxon>
        <taxon>Staurois</taxon>
    </lineage>
</organism>
<evidence type="ECO:0000256" key="3">
    <source>
        <dbReference type="ARBA" id="ARBA00022989"/>
    </source>
</evidence>
<evidence type="ECO:0000313" key="13">
    <source>
        <dbReference type="Proteomes" id="UP001162483"/>
    </source>
</evidence>
<keyword evidence="2 9" id="KW-0812">Transmembrane</keyword>
<evidence type="ECO:0000256" key="5">
    <source>
        <dbReference type="ARBA" id="ARBA00023136"/>
    </source>
</evidence>
<accession>A0ABN9EVZ3</accession>
<dbReference type="PROSITE" id="PS50262">
    <property type="entry name" value="G_PROTEIN_RECEP_F1_2"/>
    <property type="match status" value="1"/>
</dbReference>
<name>A0ABN9EVZ3_9NEOB</name>
<evidence type="ECO:0000259" key="11">
    <source>
        <dbReference type="PROSITE" id="PS50262"/>
    </source>
</evidence>
<keyword evidence="4 9" id="KW-0297">G-protein coupled receptor</keyword>
<dbReference type="InterPro" id="IPR000276">
    <property type="entry name" value="GPCR_Rhodpsn"/>
</dbReference>
<dbReference type="Gene3D" id="1.20.1070.10">
    <property type="entry name" value="Rhodopsin 7-helix transmembrane proteins"/>
    <property type="match status" value="1"/>
</dbReference>
<dbReference type="InterPro" id="IPR017452">
    <property type="entry name" value="GPCR_Rhodpsn_7TM"/>
</dbReference>
<keyword evidence="13" id="KW-1185">Reference proteome</keyword>
<gene>
    <name evidence="12" type="ORF">SPARVUS_LOCUS10822092</name>
</gene>
<evidence type="ECO:0000256" key="1">
    <source>
        <dbReference type="ARBA" id="ARBA00004141"/>
    </source>
</evidence>
<feature type="transmembrane region" description="Helical" evidence="10">
    <location>
        <begin position="200"/>
        <end position="224"/>
    </location>
</feature>